<feature type="non-terminal residue" evidence="1">
    <location>
        <position position="1"/>
    </location>
</feature>
<sequence length="44" mass="5085">IPPFGKVWENAVGRYWNSAIMLSLSKFNIFRTMSGPRNDLERNA</sequence>
<dbReference type="Proteomes" id="UP001054945">
    <property type="component" value="Unassembled WGS sequence"/>
</dbReference>
<comment type="caution">
    <text evidence="1">The sequence shown here is derived from an EMBL/GenBank/DDBJ whole genome shotgun (WGS) entry which is preliminary data.</text>
</comment>
<name>A0AAV4MTQ7_CAEEX</name>
<dbReference type="AlphaFoldDB" id="A0AAV4MTQ7"/>
<evidence type="ECO:0000313" key="1">
    <source>
        <dbReference type="EMBL" id="GIX74817.1"/>
    </source>
</evidence>
<reference evidence="1 2" key="1">
    <citation type="submission" date="2021-06" db="EMBL/GenBank/DDBJ databases">
        <title>Caerostris extrusa draft genome.</title>
        <authorList>
            <person name="Kono N."/>
            <person name="Arakawa K."/>
        </authorList>
    </citation>
    <scope>NUCLEOTIDE SEQUENCE [LARGE SCALE GENOMIC DNA]</scope>
</reference>
<proteinExistence type="predicted"/>
<organism evidence="1 2">
    <name type="scientific">Caerostris extrusa</name>
    <name type="common">Bark spider</name>
    <name type="synonym">Caerostris bankana</name>
    <dbReference type="NCBI Taxonomy" id="172846"/>
    <lineage>
        <taxon>Eukaryota</taxon>
        <taxon>Metazoa</taxon>
        <taxon>Ecdysozoa</taxon>
        <taxon>Arthropoda</taxon>
        <taxon>Chelicerata</taxon>
        <taxon>Arachnida</taxon>
        <taxon>Araneae</taxon>
        <taxon>Araneomorphae</taxon>
        <taxon>Entelegynae</taxon>
        <taxon>Araneoidea</taxon>
        <taxon>Araneidae</taxon>
        <taxon>Caerostris</taxon>
    </lineage>
</organism>
<evidence type="ECO:0000313" key="2">
    <source>
        <dbReference type="Proteomes" id="UP001054945"/>
    </source>
</evidence>
<keyword evidence="2" id="KW-1185">Reference proteome</keyword>
<accession>A0AAV4MTQ7</accession>
<gene>
    <name evidence="1" type="ORF">CEXT_423131</name>
</gene>
<dbReference type="EMBL" id="BPLR01002531">
    <property type="protein sequence ID" value="GIX74817.1"/>
    <property type="molecule type" value="Genomic_DNA"/>
</dbReference>
<protein>
    <submittedName>
        <fullName evidence="1">Uncharacterized protein</fullName>
    </submittedName>
</protein>